<dbReference type="Pfam" id="PF01694">
    <property type="entry name" value="Rhomboid"/>
    <property type="match status" value="1"/>
</dbReference>
<evidence type="ECO:0000256" key="5">
    <source>
        <dbReference type="SAM" id="MobiDB-lite"/>
    </source>
</evidence>
<feature type="compositionally biased region" description="Polar residues" evidence="5">
    <location>
        <begin position="368"/>
        <end position="392"/>
    </location>
</feature>
<gene>
    <name evidence="8" type="ORF">Q8A67_023516</name>
</gene>
<feature type="region of interest" description="Disordered" evidence="5">
    <location>
        <begin position="302"/>
        <end position="392"/>
    </location>
</feature>
<feature type="domain" description="Peptidase S54 rhomboid" evidence="7">
    <location>
        <begin position="59"/>
        <end position="198"/>
    </location>
</feature>
<dbReference type="InterPro" id="IPR035952">
    <property type="entry name" value="Rhomboid-like_sf"/>
</dbReference>
<evidence type="ECO:0000256" key="4">
    <source>
        <dbReference type="ARBA" id="ARBA00023136"/>
    </source>
</evidence>
<dbReference type="Gene3D" id="1.20.1540.10">
    <property type="entry name" value="Rhomboid-like"/>
    <property type="match status" value="1"/>
</dbReference>
<feature type="transmembrane region" description="Helical" evidence="6">
    <location>
        <begin position="64"/>
        <end position="88"/>
    </location>
</feature>
<dbReference type="PANTHER" id="PTHR43066:SF12">
    <property type="entry name" value="RHOMBOID DOMAIN-CONTAINING 2"/>
    <property type="match status" value="1"/>
</dbReference>
<dbReference type="PROSITE" id="PS51257">
    <property type="entry name" value="PROKAR_LIPOPROTEIN"/>
    <property type="match status" value="1"/>
</dbReference>
<feature type="transmembrane region" description="Helical" evidence="6">
    <location>
        <begin position="154"/>
        <end position="177"/>
    </location>
</feature>
<comment type="subcellular location">
    <subcellularLocation>
        <location evidence="1">Membrane</location>
        <topology evidence="1">Multi-pass membrane protein</topology>
    </subcellularLocation>
</comment>
<evidence type="ECO:0000256" key="3">
    <source>
        <dbReference type="ARBA" id="ARBA00022989"/>
    </source>
</evidence>
<evidence type="ECO:0000313" key="9">
    <source>
        <dbReference type="Proteomes" id="UP001187343"/>
    </source>
</evidence>
<evidence type="ECO:0000256" key="1">
    <source>
        <dbReference type="ARBA" id="ARBA00004141"/>
    </source>
</evidence>
<accession>A0AA88P1Z2</accession>
<feature type="transmembrane region" description="Helical" evidence="6">
    <location>
        <begin position="21"/>
        <end position="44"/>
    </location>
</feature>
<comment type="caution">
    <text evidence="8">The sequence shown here is derived from an EMBL/GenBank/DDBJ whole genome shotgun (WGS) entry which is preliminary data.</text>
</comment>
<evidence type="ECO:0000256" key="6">
    <source>
        <dbReference type="SAM" id="Phobius"/>
    </source>
</evidence>
<evidence type="ECO:0000256" key="2">
    <source>
        <dbReference type="ARBA" id="ARBA00022692"/>
    </source>
</evidence>
<evidence type="ECO:0000259" key="7">
    <source>
        <dbReference type="Pfam" id="PF01694"/>
    </source>
</evidence>
<proteinExistence type="predicted"/>
<dbReference type="GO" id="GO:0004252">
    <property type="term" value="F:serine-type endopeptidase activity"/>
    <property type="evidence" value="ECO:0007669"/>
    <property type="project" value="InterPro"/>
</dbReference>
<name>A0AA88P1Z2_9TELE</name>
<keyword evidence="9" id="KW-1185">Reference proteome</keyword>
<dbReference type="AlphaFoldDB" id="A0AA88P1Z2"/>
<feature type="transmembrane region" description="Helical" evidence="6">
    <location>
        <begin position="130"/>
        <end position="147"/>
    </location>
</feature>
<dbReference type="EMBL" id="JAUYZG010000023">
    <property type="protein sequence ID" value="KAK2870989.1"/>
    <property type="molecule type" value="Genomic_DNA"/>
</dbReference>
<sequence length="392" mass="42844">MHSTLKNWKKTFADLAPDIELTCGVVIVIVLSCVFSVIPYYLYISEHFFSLESSAVIGGHVYKLLTYFLYHKNMIHLFLSGALMLFPCSGLEQGIGTVRFLYRSLLLSSICGLLHVLLESLLFSPSSRSSVNGLVPLALSVLGMMTINSAMRKAYIMGVSVPTTSLPWIILIIITLFFPNTVFLCNVLAIVTGILHGMGWFSLLEMSESRASVLEKKFPFRLLKQIPGVQFIPASTEERKRPLDLTDIPQGTYPVQAYAPVNATSGQAIGRPSNTFDGWPVSLYPQQQYTFTSPYAGVGVGHNHGHEHGHGHGHGHSHGHHHGHSHHSGSPWIPTSPYAQHQFRPPPVNMAGQPFTKLPQPGVPFTPPISQSESGVPTFSTTPPGASVPLSS</sequence>
<dbReference type="GO" id="GO:0016020">
    <property type="term" value="C:membrane"/>
    <property type="evidence" value="ECO:0007669"/>
    <property type="project" value="UniProtKB-SubCell"/>
</dbReference>
<keyword evidence="4 6" id="KW-0472">Membrane</keyword>
<keyword evidence="3 6" id="KW-1133">Transmembrane helix</keyword>
<reference evidence="8" key="1">
    <citation type="submission" date="2023-08" db="EMBL/GenBank/DDBJ databases">
        <title>Chromosome-level Genome Assembly of mud carp (Cirrhinus molitorella).</title>
        <authorList>
            <person name="Liu H."/>
        </authorList>
    </citation>
    <scope>NUCLEOTIDE SEQUENCE</scope>
    <source>
        <strain evidence="8">Prfri</strain>
        <tissue evidence="8">Muscle</tissue>
    </source>
</reference>
<dbReference type="SUPFAM" id="SSF144091">
    <property type="entry name" value="Rhomboid-like"/>
    <property type="match status" value="1"/>
</dbReference>
<protein>
    <recommendedName>
        <fullName evidence="7">Peptidase S54 rhomboid domain-containing protein</fullName>
    </recommendedName>
</protein>
<dbReference type="PANTHER" id="PTHR43066">
    <property type="entry name" value="RHOMBOID-RELATED PROTEIN"/>
    <property type="match status" value="1"/>
</dbReference>
<evidence type="ECO:0000313" key="8">
    <source>
        <dbReference type="EMBL" id="KAK2870989.1"/>
    </source>
</evidence>
<organism evidence="8 9">
    <name type="scientific">Cirrhinus molitorella</name>
    <name type="common">mud carp</name>
    <dbReference type="NCBI Taxonomy" id="172907"/>
    <lineage>
        <taxon>Eukaryota</taxon>
        <taxon>Metazoa</taxon>
        <taxon>Chordata</taxon>
        <taxon>Craniata</taxon>
        <taxon>Vertebrata</taxon>
        <taxon>Euteleostomi</taxon>
        <taxon>Actinopterygii</taxon>
        <taxon>Neopterygii</taxon>
        <taxon>Teleostei</taxon>
        <taxon>Ostariophysi</taxon>
        <taxon>Cypriniformes</taxon>
        <taxon>Cyprinidae</taxon>
        <taxon>Labeoninae</taxon>
        <taxon>Labeonini</taxon>
        <taxon>Cirrhinus</taxon>
    </lineage>
</organism>
<feature type="transmembrane region" description="Helical" evidence="6">
    <location>
        <begin position="100"/>
        <end position="118"/>
    </location>
</feature>
<dbReference type="InterPro" id="IPR022764">
    <property type="entry name" value="Peptidase_S54_rhomboid_dom"/>
</dbReference>
<dbReference type="Proteomes" id="UP001187343">
    <property type="component" value="Unassembled WGS sequence"/>
</dbReference>
<feature type="compositionally biased region" description="Basic residues" evidence="5">
    <location>
        <begin position="311"/>
        <end position="327"/>
    </location>
</feature>
<feature type="transmembrane region" description="Helical" evidence="6">
    <location>
        <begin position="183"/>
        <end position="204"/>
    </location>
</feature>
<keyword evidence="2 6" id="KW-0812">Transmembrane</keyword>